<comment type="caution">
    <text evidence="3">The sequence shown here is derived from an EMBL/GenBank/DDBJ whole genome shotgun (WGS) entry which is preliminary data.</text>
</comment>
<organism evidence="3 4">
    <name type="scientific">Cocos nucifera</name>
    <name type="common">Coconut palm</name>
    <dbReference type="NCBI Taxonomy" id="13894"/>
    <lineage>
        <taxon>Eukaryota</taxon>
        <taxon>Viridiplantae</taxon>
        <taxon>Streptophyta</taxon>
        <taxon>Embryophyta</taxon>
        <taxon>Tracheophyta</taxon>
        <taxon>Spermatophyta</taxon>
        <taxon>Magnoliopsida</taxon>
        <taxon>Liliopsida</taxon>
        <taxon>Arecaceae</taxon>
        <taxon>Arecoideae</taxon>
        <taxon>Cocoseae</taxon>
        <taxon>Attaleinae</taxon>
        <taxon>Cocos</taxon>
    </lineage>
</organism>
<dbReference type="InterPro" id="IPR046848">
    <property type="entry name" value="E_motif"/>
</dbReference>
<feature type="repeat" description="PPR" evidence="2">
    <location>
        <begin position="334"/>
        <end position="368"/>
    </location>
</feature>
<proteinExistence type="predicted"/>
<feature type="repeat" description="PPR" evidence="2">
    <location>
        <begin position="5"/>
        <end position="39"/>
    </location>
</feature>
<dbReference type="Proteomes" id="UP000797356">
    <property type="component" value="Chromosome 14"/>
</dbReference>
<dbReference type="PROSITE" id="PS51375">
    <property type="entry name" value="PPR"/>
    <property type="match status" value="5"/>
</dbReference>
<name>A0A8K0IUI8_COCNU</name>
<accession>A0A8K0IUI8</accession>
<evidence type="ECO:0000256" key="2">
    <source>
        <dbReference type="PROSITE-ProRule" id="PRU00708"/>
    </source>
</evidence>
<evidence type="ECO:0000313" key="4">
    <source>
        <dbReference type="Proteomes" id="UP000797356"/>
    </source>
</evidence>
<dbReference type="EMBL" id="CM017885">
    <property type="protein sequence ID" value="KAG1367703.1"/>
    <property type="molecule type" value="Genomic_DNA"/>
</dbReference>
<reference evidence="3" key="2">
    <citation type="submission" date="2019-07" db="EMBL/GenBank/DDBJ databases">
        <authorList>
            <person name="Yang Y."/>
            <person name="Bocs S."/>
            <person name="Baudouin L."/>
        </authorList>
    </citation>
    <scope>NUCLEOTIDE SEQUENCE</scope>
    <source>
        <tissue evidence="3">Spear leaf of Hainan Tall coconut</tissue>
    </source>
</reference>
<dbReference type="AlphaFoldDB" id="A0A8K0IUI8"/>
<keyword evidence="1" id="KW-0677">Repeat</keyword>
<feature type="repeat" description="PPR" evidence="2">
    <location>
        <begin position="435"/>
        <end position="469"/>
    </location>
</feature>
<gene>
    <name evidence="3" type="ORF">COCNU_14G001710</name>
</gene>
<evidence type="ECO:0000313" key="3">
    <source>
        <dbReference type="EMBL" id="KAG1367703.1"/>
    </source>
</evidence>
<sequence>MPQRTVVSWNAMISGFAKWGRTEEALTTASAMHRSGMKLNETTFSSLLSACARSGSLHLGKQTHCLVFKSGSEDFELVGGAMLHFYTSCFDVHAACQLFDSLHGRNPLLWSLMLVGFVRCNLLSDAMDLFDRMPIRDVVSWTALISGYSHSDGECGEALELFLRMKGSGQVVPNEFTYDSVLRACAKLRSLDYGKMIHGCIIKCGFVSDRSIGGALIAFYCSCDAANDSKKILEQLDSPCLSTSNALIASLVSMGKIRDAELVFNQMVEHNSVSYNLMIKGYALDGRIADSKSLFEKMPCKNTVSSNIMMSVFHQNGEFEEGLKLFECIKDERNTVTWNSMISGYVQNEQPAEALKLYVVMRHSSIECSWSTFSALFRACAAIGTLQQGRILHARLCQTPFESNAYVGTSLVHMYAKCGNIADARTAFSLIVSPNVASWSALINGLAHHGLGREAILQFGKMLKCRIDPNAVTFVGLLLACGRAGMVDEGMRFFHSMSDCYGLIPTVEHYTCVVDLLGRSGCVKEAEKFINEMPIEADGVVWGALLSACWFCMDLEVGERVAERMFCLDSNHLSPFVAMSNIYAKLGRWEEVMKVRKRLRGLKVKKDPGCSWIEVKDTVHVFCVEDRNHPQRDHIYAVLEDLIANICSYSESCCTLYGNQNNDVYFPQLR</sequence>
<dbReference type="PANTHER" id="PTHR47926:SF347">
    <property type="entry name" value="PENTATRICOPEPTIDE REPEAT-CONTAINING PROTEIN"/>
    <property type="match status" value="1"/>
</dbReference>
<dbReference type="Gene3D" id="1.25.40.10">
    <property type="entry name" value="Tetratricopeptide repeat domain"/>
    <property type="match status" value="6"/>
</dbReference>
<evidence type="ECO:0000256" key="1">
    <source>
        <dbReference type="ARBA" id="ARBA00022737"/>
    </source>
</evidence>
<protein>
    <submittedName>
        <fullName evidence="3">Pentatricopeptide repeat-containing protein</fullName>
    </submittedName>
</protein>
<dbReference type="Pfam" id="PF13041">
    <property type="entry name" value="PPR_2"/>
    <property type="match status" value="4"/>
</dbReference>
<dbReference type="OrthoDB" id="1248375at2759"/>
<dbReference type="InterPro" id="IPR011990">
    <property type="entry name" value="TPR-like_helical_dom_sf"/>
</dbReference>
<feature type="repeat" description="PPR" evidence="2">
    <location>
        <begin position="271"/>
        <end position="305"/>
    </location>
</feature>
<dbReference type="InterPro" id="IPR046960">
    <property type="entry name" value="PPR_At4g14850-like_plant"/>
</dbReference>
<dbReference type="PANTHER" id="PTHR47926">
    <property type="entry name" value="PENTATRICOPEPTIDE REPEAT-CONTAINING PROTEIN"/>
    <property type="match status" value="1"/>
</dbReference>
<dbReference type="FunFam" id="1.25.40.10:FF:000366">
    <property type="entry name" value="Pentatricopeptide (PPR) repeat-containing protein"/>
    <property type="match status" value="1"/>
</dbReference>
<dbReference type="NCBIfam" id="TIGR00756">
    <property type="entry name" value="PPR"/>
    <property type="match status" value="6"/>
</dbReference>
<dbReference type="Pfam" id="PF20431">
    <property type="entry name" value="E_motif"/>
    <property type="match status" value="1"/>
</dbReference>
<dbReference type="GO" id="GO:0009451">
    <property type="term" value="P:RNA modification"/>
    <property type="evidence" value="ECO:0007669"/>
    <property type="project" value="InterPro"/>
</dbReference>
<reference evidence="3" key="1">
    <citation type="journal article" date="2017" name="Gigascience">
        <title>The genome draft of coconut (Cocos nucifera).</title>
        <authorList>
            <person name="Xiao Y."/>
            <person name="Xu P."/>
            <person name="Fan H."/>
            <person name="Baudouin L."/>
            <person name="Xia W."/>
            <person name="Bocs S."/>
            <person name="Xu J."/>
            <person name="Li Q."/>
            <person name="Guo A."/>
            <person name="Zhou L."/>
            <person name="Li J."/>
            <person name="Wu Y."/>
            <person name="Ma Z."/>
            <person name="Armero A."/>
            <person name="Issali A.E."/>
            <person name="Liu N."/>
            <person name="Peng M."/>
            <person name="Yang Y."/>
        </authorList>
    </citation>
    <scope>NUCLEOTIDE SEQUENCE</scope>
    <source>
        <tissue evidence="3">Spear leaf of Hainan Tall coconut</tissue>
    </source>
</reference>
<dbReference type="GO" id="GO:0003723">
    <property type="term" value="F:RNA binding"/>
    <property type="evidence" value="ECO:0007669"/>
    <property type="project" value="InterPro"/>
</dbReference>
<dbReference type="InterPro" id="IPR002885">
    <property type="entry name" value="PPR_rpt"/>
</dbReference>
<keyword evidence="4" id="KW-1185">Reference proteome</keyword>
<dbReference type="Pfam" id="PF01535">
    <property type="entry name" value="PPR"/>
    <property type="match status" value="5"/>
</dbReference>
<dbReference type="FunFam" id="1.25.40.10:FF:000344">
    <property type="entry name" value="Pentatricopeptide repeat-containing protein"/>
    <property type="match status" value="1"/>
</dbReference>
<feature type="repeat" description="PPR" evidence="2">
    <location>
        <begin position="137"/>
        <end position="172"/>
    </location>
</feature>